<sequence length="63" mass="7281">METKFWQNHFSIHNATSPNKTKADNMHRLTQMPYRPDTSVGNSNEMGLEILQVCNKDENADPF</sequence>
<accession>A0A1R3HT86</accession>
<dbReference type="Proteomes" id="UP000188268">
    <property type="component" value="Unassembled WGS sequence"/>
</dbReference>
<keyword evidence="2" id="KW-1185">Reference proteome</keyword>
<name>A0A1R3HT86_COCAP</name>
<gene>
    <name evidence="1" type="ORF">CCACVL1_17233</name>
</gene>
<organism evidence="1 2">
    <name type="scientific">Corchorus capsularis</name>
    <name type="common">Jute</name>
    <dbReference type="NCBI Taxonomy" id="210143"/>
    <lineage>
        <taxon>Eukaryota</taxon>
        <taxon>Viridiplantae</taxon>
        <taxon>Streptophyta</taxon>
        <taxon>Embryophyta</taxon>
        <taxon>Tracheophyta</taxon>
        <taxon>Spermatophyta</taxon>
        <taxon>Magnoliopsida</taxon>
        <taxon>eudicotyledons</taxon>
        <taxon>Gunneridae</taxon>
        <taxon>Pentapetalae</taxon>
        <taxon>rosids</taxon>
        <taxon>malvids</taxon>
        <taxon>Malvales</taxon>
        <taxon>Malvaceae</taxon>
        <taxon>Grewioideae</taxon>
        <taxon>Apeibeae</taxon>
        <taxon>Corchorus</taxon>
    </lineage>
</organism>
<evidence type="ECO:0000313" key="1">
    <source>
        <dbReference type="EMBL" id="OMO73532.1"/>
    </source>
</evidence>
<dbReference type="Gramene" id="OMO73532">
    <property type="protein sequence ID" value="OMO73532"/>
    <property type="gene ID" value="CCACVL1_17233"/>
</dbReference>
<dbReference type="AlphaFoldDB" id="A0A1R3HT86"/>
<proteinExistence type="predicted"/>
<dbReference type="EMBL" id="AWWV01011198">
    <property type="protein sequence ID" value="OMO73532.1"/>
    <property type="molecule type" value="Genomic_DNA"/>
</dbReference>
<reference evidence="1 2" key="1">
    <citation type="submission" date="2013-09" db="EMBL/GenBank/DDBJ databases">
        <title>Corchorus capsularis genome sequencing.</title>
        <authorList>
            <person name="Alam M."/>
            <person name="Haque M.S."/>
            <person name="Islam M.S."/>
            <person name="Emdad E.M."/>
            <person name="Islam M.M."/>
            <person name="Ahmed B."/>
            <person name="Halim A."/>
            <person name="Hossen Q.M.M."/>
            <person name="Hossain M.Z."/>
            <person name="Ahmed R."/>
            <person name="Khan M.M."/>
            <person name="Islam R."/>
            <person name="Rashid M.M."/>
            <person name="Khan S.A."/>
            <person name="Rahman M.S."/>
            <person name="Alam M."/>
        </authorList>
    </citation>
    <scope>NUCLEOTIDE SEQUENCE [LARGE SCALE GENOMIC DNA]</scope>
    <source>
        <strain evidence="2">cv. CVL-1</strain>
        <tissue evidence="1">Whole seedling</tissue>
    </source>
</reference>
<protein>
    <submittedName>
        <fullName evidence="1">Uncharacterized protein</fullName>
    </submittedName>
</protein>
<evidence type="ECO:0000313" key="2">
    <source>
        <dbReference type="Proteomes" id="UP000188268"/>
    </source>
</evidence>
<comment type="caution">
    <text evidence="1">The sequence shown here is derived from an EMBL/GenBank/DDBJ whole genome shotgun (WGS) entry which is preliminary data.</text>
</comment>